<dbReference type="InterPro" id="IPR029062">
    <property type="entry name" value="Class_I_gatase-like"/>
</dbReference>
<feature type="chain" id="PRO_5013052729" description="DJ-1/PfpI domain-containing protein" evidence="1">
    <location>
        <begin position="30"/>
        <end position="268"/>
    </location>
</feature>
<keyword evidence="1" id="KW-0732">Signal</keyword>
<sequence>MHQNIQRSLQPLALLLALLAAFWPTGVQAQAGQISAQVEIDNMYDVNPAPGARQITLGVLLFPGFEMLDAYGPMEMWGSIRHAPARFWEDASKRVDVRLVTVAVVKGAVPSNQGPKTMADYSYADAPELDYLLVPGGNVAQQLQNPATLGWLQKKAKSAKLVMSVCNGASLLAAAGILDGRPATTNKMAFKASTAPGPKVNWVPKARWVDDGSVVTSSGVSAGMDMTLAVIARLYGQTMSDWLALVTEYEPHRDPSWDPFAAKAGLAE</sequence>
<name>A0A212JJ28_9BACT</name>
<dbReference type="InterPro" id="IPR052158">
    <property type="entry name" value="INH-QAR"/>
</dbReference>
<accession>A0A212JJ28</accession>
<dbReference type="Pfam" id="PF01965">
    <property type="entry name" value="DJ-1_PfpI"/>
    <property type="match status" value="1"/>
</dbReference>
<feature type="signal peptide" evidence="1">
    <location>
        <begin position="1"/>
        <end position="29"/>
    </location>
</feature>
<organism evidence="3">
    <name type="scientific">uncultured Desulfovibrio sp</name>
    <dbReference type="NCBI Taxonomy" id="167968"/>
    <lineage>
        <taxon>Bacteria</taxon>
        <taxon>Pseudomonadati</taxon>
        <taxon>Thermodesulfobacteriota</taxon>
        <taxon>Desulfovibrionia</taxon>
        <taxon>Desulfovibrionales</taxon>
        <taxon>Desulfovibrionaceae</taxon>
        <taxon>Desulfovibrio</taxon>
        <taxon>environmental samples</taxon>
    </lineage>
</organism>
<dbReference type="SUPFAM" id="SSF52317">
    <property type="entry name" value="Class I glutamine amidotransferase-like"/>
    <property type="match status" value="1"/>
</dbReference>
<protein>
    <recommendedName>
        <fullName evidence="2">DJ-1/PfpI domain-containing protein</fullName>
    </recommendedName>
</protein>
<dbReference type="CDD" id="cd03139">
    <property type="entry name" value="GATase1_PfpI_2"/>
    <property type="match status" value="1"/>
</dbReference>
<evidence type="ECO:0000259" key="2">
    <source>
        <dbReference type="Pfam" id="PF01965"/>
    </source>
</evidence>
<feature type="domain" description="DJ-1/PfpI" evidence="2">
    <location>
        <begin position="93"/>
        <end position="232"/>
    </location>
</feature>
<dbReference type="Gene3D" id="3.40.50.880">
    <property type="match status" value="1"/>
</dbReference>
<reference evidence="3" key="1">
    <citation type="submission" date="2016-04" db="EMBL/GenBank/DDBJ databases">
        <authorList>
            <person name="Evans L.H."/>
            <person name="Alamgir A."/>
            <person name="Owens N."/>
            <person name="Weber N.D."/>
            <person name="Virtaneva K."/>
            <person name="Barbian K."/>
            <person name="Babar A."/>
            <person name="Rosenke K."/>
        </authorList>
    </citation>
    <scope>NUCLEOTIDE SEQUENCE</scope>
    <source>
        <strain evidence="3">92-2</strain>
    </source>
</reference>
<dbReference type="RefSeq" id="WP_227118296.1">
    <property type="nucleotide sequence ID" value="NZ_LT598928.1"/>
</dbReference>
<gene>
    <name evidence="3" type="ORF">KM92DES2_11209</name>
</gene>
<evidence type="ECO:0000256" key="1">
    <source>
        <dbReference type="SAM" id="SignalP"/>
    </source>
</evidence>
<evidence type="ECO:0000313" key="3">
    <source>
        <dbReference type="EMBL" id="SBV99417.1"/>
    </source>
</evidence>
<dbReference type="PANTHER" id="PTHR43130">
    <property type="entry name" value="ARAC-FAMILY TRANSCRIPTIONAL REGULATOR"/>
    <property type="match status" value="1"/>
</dbReference>
<dbReference type="PANTHER" id="PTHR43130:SF15">
    <property type="entry name" value="THIJ_PFPI FAMILY PROTEIN (AFU_ORTHOLOGUE AFUA_5G14240)"/>
    <property type="match status" value="1"/>
</dbReference>
<proteinExistence type="predicted"/>
<dbReference type="InterPro" id="IPR002818">
    <property type="entry name" value="DJ-1/PfpI"/>
</dbReference>
<dbReference type="AlphaFoldDB" id="A0A212JJ28"/>
<dbReference type="EMBL" id="FLUP01000001">
    <property type="protein sequence ID" value="SBV99417.1"/>
    <property type="molecule type" value="Genomic_DNA"/>
</dbReference>